<feature type="transmembrane region" description="Helical" evidence="1">
    <location>
        <begin position="248"/>
        <end position="266"/>
    </location>
</feature>
<sequence>MFLEKGEAYILKKTFLSYADWCDKNKVTFDLFNIQSRQAPNHPTERVWLDTGFELLKMGGIKPPINGIGVLFRGKHLEFCNLSGLVLEDEIYFGEEGNLEISFCTVDYLKCNKLEFPGMWIRYSNLNDVNIINSNISHWKFWQCNFDGNIIDSKLSMIRIFGGSFTPYIKDSQLIKVDANHKGLTNSNYSYTYSLLKKIFDSQGDDEEASNYYIKEKELSRENSKGWTFLTKTLSYYYWRYGNRPQNVVYISIFTILNCSFIYYLFPQNIKPVEETKTILDSLYFSVVTFTTLGYGDLSPIGWIRLVSSLEAFFGAINLGFLIAGFSRTKY</sequence>
<comment type="caution">
    <text evidence="3">The sequence shown here is derived from an EMBL/GenBank/DDBJ whole genome shotgun (WGS) entry which is preliminary data.</text>
</comment>
<gene>
    <name evidence="3" type="ORF">AHMF7605_27180</name>
</gene>
<keyword evidence="1" id="KW-0472">Membrane</keyword>
<protein>
    <recommendedName>
        <fullName evidence="2">Potassium channel domain-containing protein</fullName>
    </recommendedName>
</protein>
<dbReference type="EMBL" id="PYFT01000001">
    <property type="protein sequence ID" value="PSR56917.1"/>
    <property type="molecule type" value="Genomic_DNA"/>
</dbReference>
<name>A0A2T2YN30_9BACT</name>
<feature type="domain" description="Potassium channel" evidence="2">
    <location>
        <begin position="253"/>
        <end position="326"/>
    </location>
</feature>
<feature type="transmembrane region" description="Helical" evidence="1">
    <location>
        <begin position="302"/>
        <end position="326"/>
    </location>
</feature>
<keyword evidence="1" id="KW-1133">Transmembrane helix</keyword>
<dbReference type="Proteomes" id="UP000240357">
    <property type="component" value="Unassembled WGS sequence"/>
</dbReference>
<dbReference type="InterPro" id="IPR013099">
    <property type="entry name" value="K_chnl_dom"/>
</dbReference>
<organism evidence="3 4">
    <name type="scientific">Adhaeribacter arboris</name>
    <dbReference type="NCBI Taxonomy" id="2072846"/>
    <lineage>
        <taxon>Bacteria</taxon>
        <taxon>Pseudomonadati</taxon>
        <taxon>Bacteroidota</taxon>
        <taxon>Cytophagia</taxon>
        <taxon>Cytophagales</taxon>
        <taxon>Hymenobacteraceae</taxon>
        <taxon>Adhaeribacter</taxon>
    </lineage>
</organism>
<dbReference type="SUPFAM" id="SSF81324">
    <property type="entry name" value="Voltage-gated potassium channels"/>
    <property type="match status" value="1"/>
</dbReference>
<evidence type="ECO:0000259" key="2">
    <source>
        <dbReference type="Pfam" id="PF07885"/>
    </source>
</evidence>
<keyword evidence="4" id="KW-1185">Reference proteome</keyword>
<proteinExistence type="predicted"/>
<dbReference type="AlphaFoldDB" id="A0A2T2YN30"/>
<reference evidence="3 4" key="1">
    <citation type="submission" date="2018-03" db="EMBL/GenBank/DDBJ databases">
        <title>Adhaeribacter sp. HMF7605 Genome sequencing and assembly.</title>
        <authorList>
            <person name="Kang H."/>
            <person name="Kang J."/>
            <person name="Cha I."/>
            <person name="Kim H."/>
            <person name="Joh K."/>
        </authorList>
    </citation>
    <scope>NUCLEOTIDE SEQUENCE [LARGE SCALE GENOMIC DNA]</scope>
    <source>
        <strain evidence="3 4">HMF7605</strain>
    </source>
</reference>
<accession>A0A2T2YN30</accession>
<keyword evidence="1" id="KW-0812">Transmembrane</keyword>
<dbReference type="Gene3D" id="1.10.287.70">
    <property type="match status" value="1"/>
</dbReference>
<evidence type="ECO:0000256" key="1">
    <source>
        <dbReference type="SAM" id="Phobius"/>
    </source>
</evidence>
<dbReference type="Pfam" id="PF07885">
    <property type="entry name" value="Ion_trans_2"/>
    <property type="match status" value="1"/>
</dbReference>
<evidence type="ECO:0000313" key="3">
    <source>
        <dbReference type="EMBL" id="PSR56917.1"/>
    </source>
</evidence>
<evidence type="ECO:0000313" key="4">
    <source>
        <dbReference type="Proteomes" id="UP000240357"/>
    </source>
</evidence>